<evidence type="ECO:0000256" key="1">
    <source>
        <dbReference type="SAM" id="SignalP"/>
    </source>
</evidence>
<accession>A0ABQ2RTJ4</accession>
<dbReference type="RefSeq" id="WP_189065477.1">
    <property type="nucleotide sequence ID" value="NZ_BMQM01000018.1"/>
</dbReference>
<sequence length="147" mass="14849">MTITRLLLGSTLALTLGSCAMMAPAMSYTLAKQPAGGALTPTGMVDVKKDGMTVMTSAKVMGLAPNTYYVAHYHLQGTASTDPCSSGGAPIMNSMIVGQSDAMGMLTLTGSVAAADVMNATYFNIHTASDAAGTPADAGVTCTSVKM</sequence>
<dbReference type="Proteomes" id="UP000634308">
    <property type="component" value="Unassembled WGS sequence"/>
</dbReference>
<reference evidence="3" key="1">
    <citation type="journal article" date="2019" name="Int. J. Syst. Evol. Microbiol.">
        <title>The Global Catalogue of Microorganisms (GCM) 10K type strain sequencing project: providing services to taxonomists for standard genome sequencing and annotation.</title>
        <authorList>
            <consortium name="The Broad Institute Genomics Platform"/>
            <consortium name="The Broad Institute Genome Sequencing Center for Infectious Disease"/>
            <person name="Wu L."/>
            <person name="Ma J."/>
        </authorList>
    </citation>
    <scope>NUCLEOTIDE SEQUENCE [LARGE SCALE GENOMIC DNA]</scope>
    <source>
        <strain evidence="3">JCM 31404</strain>
    </source>
</reference>
<name>A0ABQ2RTJ4_9DEIO</name>
<proteinExistence type="predicted"/>
<dbReference type="EMBL" id="BMQM01000018">
    <property type="protein sequence ID" value="GGR63239.1"/>
    <property type="molecule type" value="Genomic_DNA"/>
</dbReference>
<dbReference type="PROSITE" id="PS51257">
    <property type="entry name" value="PROKAR_LIPOPROTEIN"/>
    <property type="match status" value="1"/>
</dbReference>
<feature type="signal peptide" evidence="1">
    <location>
        <begin position="1"/>
        <end position="25"/>
    </location>
</feature>
<evidence type="ECO:0008006" key="4">
    <source>
        <dbReference type="Google" id="ProtNLM"/>
    </source>
</evidence>
<comment type="caution">
    <text evidence="2">The sequence shown here is derived from an EMBL/GenBank/DDBJ whole genome shotgun (WGS) entry which is preliminary data.</text>
</comment>
<protein>
    <recommendedName>
        <fullName evidence="4">Superoxide dismutase</fullName>
    </recommendedName>
</protein>
<evidence type="ECO:0000313" key="2">
    <source>
        <dbReference type="EMBL" id="GGR63239.1"/>
    </source>
</evidence>
<gene>
    <name evidence="2" type="ORF">GCM10008959_26560</name>
</gene>
<feature type="chain" id="PRO_5047045336" description="Superoxide dismutase" evidence="1">
    <location>
        <begin position="26"/>
        <end position="147"/>
    </location>
</feature>
<organism evidence="2 3">
    <name type="scientific">Deinococcus seoulensis</name>
    <dbReference type="NCBI Taxonomy" id="1837379"/>
    <lineage>
        <taxon>Bacteria</taxon>
        <taxon>Thermotogati</taxon>
        <taxon>Deinococcota</taxon>
        <taxon>Deinococci</taxon>
        <taxon>Deinococcales</taxon>
        <taxon>Deinococcaceae</taxon>
        <taxon>Deinococcus</taxon>
    </lineage>
</organism>
<evidence type="ECO:0000313" key="3">
    <source>
        <dbReference type="Proteomes" id="UP000634308"/>
    </source>
</evidence>
<keyword evidence="1" id="KW-0732">Signal</keyword>
<keyword evidence="3" id="KW-1185">Reference proteome</keyword>